<organism evidence="1 2">
    <name type="scientific">Eragrostis curvula</name>
    <name type="common">weeping love grass</name>
    <dbReference type="NCBI Taxonomy" id="38414"/>
    <lineage>
        <taxon>Eukaryota</taxon>
        <taxon>Viridiplantae</taxon>
        <taxon>Streptophyta</taxon>
        <taxon>Embryophyta</taxon>
        <taxon>Tracheophyta</taxon>
        <taxon>Spermatophyta</taxon>
        <taxon>Magnoliopsida</taxon>
        <taxon>Liliopsida</taxon>
        <taxon>Poales</taxon>
        <taxon>Poaceae</taxon>
        <taxon>PACMAD clade</taxon>
        <taxon>Chloridoideae</taxon>
        <taxon>Eragrostideae</taxon>
        <taxon>Eragrostidinae</taxon>
        <taxon>Eragrostis</taxon>
    </lineage>
</organism>
<proteinExistence type="predicted"/>
<comment type="caution">
    <text evidence="1">The sequence shown here is derived from an EMBL/GenBank/DDBJ whole genome shotgun (WGS) entry which is preliminary data.</text>
</comment>
<evidence type="ECO:0000313" key="1">
    <source>
        <dbReference type="EMBL" id="TVU24506.1"/>
    </source>
</evidence>
<evidence type="ECO:0000313" key="2">
    <source>
        <dbReference type="Proteomes" id="UP000324897"/>
    </source>
</evidence>
<keyword evidence="2" id="KW-1185">Reference proteome</keyword>
<dbReference type="Gramene" id="TVU24506">
    <property type="protein sequence ID" value="TVU24506"/>
    <property type="gene ID" value="EJB05_26948"/>
</dbReference>
<name>A0A5J9ULR3_9POAL</name>
<feature type="non-terminal residue" evidence="1">
    <location>
        <position position="1"/>
    </location>
</feature>
<accession>A0A5J9ULR3</accession>
<dbReference type="AlphaFoldDB" id="A0A5J9ULR3"/>
<dbReference type="EMBL" id="RWGY01000013">
    <property type="protein sequence ID" value="TVU24506.1"/>
    <property type="molecule type" value="Genomic_DNA"/>
</dbReference>
<dbReference type="Proteomes" id="UP000324897">
    <property type="component" value="Chromosome 2"/>
</dbReference>
<gene>
    <name evidence="1" type="ORF">EJB05_26948</name>
</gene>
<sequence>MSAIGGLGNPNAVCCNCWCEELLKQKIRRTKKRIVAMKSDQMYQARQIHKMSKIIDDLKMIIDDLKRKVETRPELHKVVE</sequence>
<protein>
    <submittedName>
        <fullName evidence="1">Uncharacterized protein</fullName>
    </submittedName>
</protein>
<reference evidence="1 2" key="1">
    <citation type="journal article" date="2019" name="Sci. Rep.">
        <title>A high-quality genome of Eragrostis curvula grass provides insights into Poaceae evolution and supports new strategies to enhance forage quality.</title>
        <authorList>
            <person name="Carballo J."/>
            <person name="Santos B.A.C.M."/>
            <person name="Zappacosta D."/>
            <person name="Garbus I."/>
            <person name="Selva J.P."/>
            <person name="Gallo C.A."/>
            <person name="Diaz A."/>
            <person name="Albertini E."/>
            <person name="Caccamo M."/>
            <person name="Echenique V."/>
        </authorList>
    </citation>
    <scope>NUCLEOTIDE SEQUENCE [LARGE SCALE GENOMIC DNA]</scope>
    <source>
        <strain evidence="2">cv. Victoria</strain>
        <tissue evidence="1">Leaf</tissue>
    </source>
</reference>